<evidence type="ECO:0000259" key="1">
    <source>
        <dbReference type="Pfam" id="PF13280"/>
    </source>
</evidence>
<keyword evidence="4" id="KW-1185">Reference proteome</keyword>
<dbReference type="Pfam" id="PF25583">
    <property type="entry name" value="WCX"/>
    <property type="match status" value="1"/>
</dbReference>
<dbReference type="InterPro" id="IPR057727">
    <property type="entry name" value="WCX_dom"/>
</dbReference>
<name>A0ABY5JKT6_9FIRM</name>
<proteinExistence type="predicted"/>
<dbReference type="PANTHER" id="PTHR34580:SF1">
    <property type="entry name" value="PROTEIN PAFC"/>
    <property type="match status" value="1"/>
</dbReference>
<feature type="domain" description="WCX" evidence="2">
    <location>
        <begin position="271"/>
        <end position="329"/>
    </location>
</feature>
<organism evidence="3 4">
    <name type="scientific">Turicibacter bilis</name>
    <dbReference type="NCBI Taxonomy" id="2735723"/>
    <lineage>
        <taxon>Bacteria</taxon>
        <taxon>Bacillati</taxon>
        <taxon>Bacillota</taxon>
        <taxon>Erysipelotrichia</taxon>
        <taxon>Erysipelotrichales</taxon>
        <taxon>Turicibacteraceae</taxon>
        <taxon>Turicibacter</taxon>
    </lineage>
</organism>
<feature type="domain" description="WYL" evidence="1">
    <location>
        <begin position="150"/>
        <end position="226"/>
    </location>
</feature>
<protein>
    <submittedName>
        <fullName evidence="3">WYL domain-containing protein</fullName>
    </submittedName>
</protein>
<accession>A0ABY5JKT6</accession>
<dbReference type="InterPro" id="IPR026881">
    <property type="entry name" value="WYL_dom"/>
</dbReference>
<dbReference type="PROSITE" id="PS52050">
    <property type="entry name" value="WYL"/>
    <property type="match status" value="1"/>
</dbReference>
<dbReference type="Proteomes" id="UP001058016">
    <property type="component" value="Chromosome"/>
</dbReference>
<evidence type="ECO:0000259" key="2">
    <source>
        <dbReference type="Pfam" id="PF25583"/>
    </source>
</evidence>
<evidence type="ECO:0000313" key="4">
    <source>
        <dbReference type="Proteomes" id="UP001058016"/>
    </source>
</evidence>
<sequence length="335" mass="40381">MYKEKDHRVHRILSIYERLVKGKVLNKEQLALEFGVNNKSIQRDIEQIKFYLANQPEYASLELKYSRKYRGYQLLGSENQNLKREGLLAMVKILLASRAFNEKEMNYLINTLLNQLELSDRKLIKELIGNELFNYVPLKHNRDVLDKVWELSEIIHNRQIIEVSYIRGDHKRLRRHLKPVSIMFSDFYFYLIAYMEETKYDLYSSETLNNNYLRVFRVDRFENYRVINRQFYLPYSNRFEEGEFRKRIQFMFLGELIKLKFEFYGSKIEPVLDRLPTDTILEQDFDKYVIEAEVYGKGIVMWLFSQSSNIKVLSPPSLVEEMKDELRRLSSMYNL</sequence>
<dbReference type="PANTHER" id="PTHR34580">
    <property type="match status" value="1"/>
</dbReference>
<dbReference type="InterPro" id="IPR051534">
    <property type="entry name" value="CBASS_pafABC_assoc_protein"/>
</dbReference>
<dbReference type="Pfam" id="PF13280">
    <property type="entry name" value="WYL"/>
    <property type="match status" value="1"/>
</dbReference>
<reference evidence="3 4" key="1">
    <citation type="submission" date="2021-03" db="EMBL/GenBank/DDBJ databases">
        <title>Comparative Genomics and Metabolomics in the genus Turicibacter.</title>
        <authorList>
            <person name="Maki J."/>
            <person name="Looft T."/>
        </authorList>
    </citation>
    <scope>NUCLEOTIDE SEQUENCE [LARGE SCALE GENOMIC DNA]</scope>
    <source>
        <strain evidence="3 4">MMM721</strain>
    </source>
</reference>
<dbReference type="EMBL" id="CP071249">
    <property type="protein sequence ID" value="UUF07319.1"/>
    <property type="molecule type" value="Genomic_DNA"/>
</dbReference>
<evidence type="ECO:0000313" key="3">
    <source>
        <dbReference type="EMBL" id="UUF07319.1"/>
    </source>
</evidence>
<gene>
    <name evidence="3" type="ORF">J0J69_12275</name>
</gene>